<dbReference type="EMBL" id="FUEG01000009">
    <property type="protein sequence ID" value="SJL08126.1"/>
    <property type="molecule type" value="Genomic_DNA"/>
</dbReference>
<evidence type="ECO:0000313" key="2">
    <source>
        <dbReference type="Proteomes" id="UP000219338"/>
    </source>
</evidence>
<dbReference type="AlphaFoldDB" id="A0A284RHA1"/>
<proteinExistence type="predicted"/>
<dbReference type="Proteomes" id="UP000219338">
    <property type="component" value="Unassembled WGS sequence"/>
</dbReference>
<sequence length="173" mass="19570">MPPVTFWSKPSSQWTFGVVPTGYVYIADSDSNIGCATSFSWDNAQSLIKPFSKDETLIRGAQISAKALQNRMRVALLNRASQYQKDGKSMRTFEKAIQTNHDENTYKAVPFKTKLTAFVHWIRYDLITSLVSMWGTPQYIHKNDLQVSDNDVVSAEYHDVPQYSALPCPALKV</sequence>
<keyword evidence="2" id="KW-1185">Reference proteome</keyword>
<organism evidence="1 2">
    <name type="scientific">Armillaria ostoyae</name>
    <name type="common">Armillaria root rot fungus</name>
    <dbReference type="NCBI Taxonomy" id="47428"/>
    <lineage>
        <taxon>Eukaryota</taxon>
        <taxon>Fungi</taxon>
        <taxon>Dikarya</taxon>
        <taxon>Basidiomycota</taxon>
        <taxon>Agaricomycotina</taxon>
        <taxon>Agaricomycetes</taxon>
        <taxon>Agaricomycetidae</taxon>
        <taxon>Agaricales</taxon>
        <taxon>Marasmiineae</taxon>
        <taxon>Physalacriaceae</taxon>
        <taxon>Armillaria</taxon>
    </lineage>
</organism>
<reference evidence="2" key="1">
    <citation type="journal article" date="2017" name="Nat. Ecol. Evol.">
        <title>Genome expansion and lineage-specific genetic innovations in the forest pathogenic fungi Armillaria.</title>
        <authorList>
            <person name="Sipos G."/>
            <person name="Prasanna A.N."/>
            <person name="Walter M.C."/>
            <person name="O'Connor E."/>
            <person name="Balint B."/>
            <person name="Krizsan K."/>
            <person name="Kiss B."/>
            <person name="Hess J."/>
            <person name="Varga T."/>
            <person name="Slot J."/>
            <person name="Riley R."/>
            <person name="Boka B."/>
            <person name="Rigling D."/>
            <person name="Barry K."/>
            <person name="Lee J."/>
            <person name="Mihaltcheva S."/>
            <person name="LaButti K."/>
            <person name="Lipzen A."/>
            <person name="Waldron R."/>
            <person name="Moloney N.M."/>
            <person name="Sperisen C."/>
            <person name="Kredics L."/>
            <person name="Vagvoelgyi C."/>
            <person name="Patrignani A."/>
            <person name="Fitzpatrick D."/>
            <person name="Nagy I."/>
            <person name="Doyle S."/>
            <person name="Anderson J.B."/>
            <person name="Grigoriev I.V."/>
            <person name="Gueldener U."/>
            <person name="Muensterkoetter M."/>
            <person name="Nagy L.G."/>
        </authorList>
    </citation>
    <scope>NUCLEOTIDE SEQUENCE [LARGE SCALE GENOMIC DNA]</scope>
    <source>
        <strain evidence="2">C18/9</strain>
    </source>
</reference>
<protein>
    <submittedName>
        <fullName evidence="1">Uncharacterized protein</fullName>
    </submittedName>
</protein>
<name>A0A284RHA1_ARMOS</name>
<gene>
    <name evidence="1" type="ORF">ARMOST_11489</name>
</gene>
<accession>A0A284RHA1</accession>
<evidence type="ECO:0000313" key="1">
    <source>
        <dbReference type="EMBL" id="SJL08126.1"/>
    </source>
</evidence>